<dbReference type="EMBL" id="JAENRR010000017">
    <property type="protein sequence ID" value="MBK3517520.1"/>
    <property type="molecule type" value="Genomic_DNA"/>
</dbReference>
<dbReference type="PANTHER" id="PTHR42693:SF53">
    <property type="entry name" value="ENDO-4-O-SULFATASE"/>
    <property type="match status" value="1"/>
</dbReference>
<gene>
    <name evidence="6" type="ORF">JIV24_09245</name>
</gene>
<dbReference type="RefSeq" id="WP_200464750.1">
    <property type="nucleotide sequence ID" value="NZ_JAENRR010000017.1"/>
</dbReference>
<dbReference type="Pfam" id="PF00884">
    <property type="entry name" value="Sulfatase"/>
    <property type="match status" value="1"/>
</dbReference>
<proteinExistence type="inferred from homology"/>
<keyword evidence="3" id="KW-0378">Hydrolase</keyword>
<dbReference type="PANTHER" id="PTHR42693">
    <property type="entry name" value="ARYLSULFATASE FAMILY MEMBER"/>
    <property type="match status" value="1"/>
</dbReference>
<dbReference type="Proteomes" id="UP000605676">
    <property type="component" value="Unassembled WGS sequence"/>
</dbReference>
<dbReference type="CDD" id="cd16146">
    <property type="entry name" value="ARS_like"/>
    <property type="match status" value="1"/>
</dbReference>
<comment type="similarity">
    <text evidence="1">Belongs to the sulfatase family.</text>
</comment>
<evidence type="ECO:0000256" key="3">
    <source>
        <dbReference type="ARBA" id="ARBA00022801"/>
    </source>
</evidence>
<dbReference type="InterPro" id="IPR000917">
    <property type="entry name" value="Sulfatase_N"/>
</dbReference>
<dbReference type="InterPro" id="IPR017850">
    <property type="entry name" value="Alkaline_phosphatase_core_sf"/>
</dbReference>
<keyword evidence="4" id="KW-0106">Calcium</keyword>
<dbReference type="InterPro" id="IPR050738">
    <property type="entry name" value="Sulfatase"/>
</dbReference>
<sequence length="581" mass="65436">MNKNVIYLFILILFTVTIATSAKEKQKPNVIIVLTDDQGYGEIAAHGNPHILTPHMDQLYHDGIRLDNFHVNSVCSPSRAALLTGRYASRTGVWHTLGSRNIMWQEEKTMADFFKSNGYVTMMSGKWHLGDNYPYRPEDKGFENVFRIGGGSLGQIGDYWGNGLWDAHYWDGTEWMPTDGYCTDVQFDAVFDFVRKNKNKPFFTYLATTAPHSPIGADDKYVNPYIRMGLKENVAKFYGMVTNIDENLGKLRQLLSELSITDNTILIFASDNGSACDKQGEPYNAGMRGHKGSCYDGGHRVPCFIYWPDGNLKGGLHITDATAHIDLLPTLLATCDIKNSFDVEFDGINLLPLLNNSENKWPKRNIVTETKVNGRSKLFKSSTVIANEWRLVQGSELYNISNDPSQKTDLADIENKQVELLQVSYTNWYKDVSARFNEKQHIPIGTNHETVLLTAMDVFPTKEGASAKTVWNQKGVAKAQMNHGVWAIDVMTEGDYCIELYRWAPELDLAFNKTLPKSKDVVFTEAGINIQDKDMNQAISGNEKYISFNVNLKKGQCLLDANLTTEKGKATSAYYVIIQKR</sequence>
<feature type="domain" description="Sulfatase N-terminal" evidence="5">
    <location>
        <begin position="28"/>
        <end position="335"/>
    </location>
</feature>
<dbReference type="PROSITE" id="PS00149">
    <property type="entry name" value="SULFATASE_2"/>
    <property type="match status" value="1"/>
</dbReference>
<reference evidence="6 7" key="1">
    <citation type="submission" date="2021-01" db="EMBL/GenBank/DDBJ databases">
        <title>Carboxyliciviraga sp.nov., isolated from coastal sediments.</title>
        <authorList>
            <person name="Lu D."/>
            <person name="Zhang T."/>
        </authorList>
    </citation>
    <scope>NUCLEOTIDE SEQUENCE [LARGE SCALE GENOMIC DNA]</scope>
    <source>
        <strain evidence="6 7">N1Y132</strain>
    </source>
</reference>
<organism evidence="6 7">
    <name type="scientific">Carboxylicivirga marina</name>
    <dbReference type="NCBI Taxonomy" id="2800988"/>
    <lineage>
        <taxon>Bacteria</taxon>
        <taxon>Pseudomonadati</taxon>
        <taxon>Bacteroidota</taxon>
        <taxon>Bacteroidia</taxon>
        <taxon>Marinilabiliales</taxon>
        <taxon>Marinilabiliaceae</taxon>
        <taxon>Carboxylicivirga</taxon>
    </lineage>
</organism>
<evidence type="ECO:0000313" key="6">
    <source>
        <dbReference type="EMBL" id="MBK3517520.1"/>
    </source>
</evidence>
<name>A0ABS1HIS6_9BACT</name>
<evidence type="ECO:0000256" key="2">
    <source>
        <dbReference type="ARBA" id="ARBA00022723"/>
    </source>
</evidence>
<evidence type="ECO:0000256" key="1">
    <source>
        <dbReference type="ARBA" id="ARBA00008779"/>
    </source>
</evidence>
<dbReference type="SUPFAM" id="SSF53649">
    <property type="entry name" value="Alkaline phosphatase-like"/>
    <property type="match status" value="1"/>
</dbReference>
<keyword evidence="7" id="KW-1185">Reference proteome</keyword>
<comment type="caution">
    <text evidence="6">The sequence shown here is derived from an EMBL/GenBank/DDBJ whole genome shotgun (WGS) entry which is preliminary data.</text>
</comment>
<dbReference type="PROSITE" id="PS00523">
    <property type="entry name" value="SULFATASE_1"/>
    <property type="match status" value="1"/>
</dbReference>
<evidence type="ECO:0000256" key="4">
    <source>
        <dbReference type="ARBA" id="ARBA00022837"/>
    </source>
</evidence>
<protein>
    <submittedName>
        <fullName evidence="6">Arylsulfatase</fullName>
    </submittedName>
</protein>
<evidence type="ECO:0000313" key="7">
    <source>
        <dbReference type="Proteomes" id="UP000605676"/>
    </source>
</evidence>
<accession>A0ABS1HIS6</accession>
<dbReference type="Gene3D" id="3.40.720.10">
    <property type="entry name" value="Alkaline Phosphatase, subunit A"/>
    <property type="match status" value="1"/>
</dbReference>
<keyword evidence="2" id="KW-0479">Metal-binding</keyword>
<dbReference type="InterPro" id="IPR024607">
    <property type="entry name" value="Sulfatase_CS"/>
</dbReference>
<evidence type="ECO:0000259" key="5">
    <source>
        <dbReference type="Pfam" id="PF00884"/>
    </source>
</evidence>